<evidence type="ECO:0000313" key="2">
    <source>
        <dbReference type="Proteomes" id="UP000281332"/>
    </source>
</evidence>
<protein>
    <submittedName>
        <fullName evidence="1">Uncharacterized protein</fullName>
    </submittedName>
</protein>
<reference evidence="1 2" key="1">
    <citation type="submission" date="2018-11" db="EMBL/GenBank/DDBJ databases">
        <title>Whole genome sequencing of Pantoea sp. RIT388.</title>
        <authorList>
            <person name="Gan H.M."/>
            <person name="Hudson A.O."/>
        </authorList>
    </citation>
    <scope>NUCLEOTIDE SEQUENCE [LARGE SCALE GENOMIC DNA]</scope>
    <source>
        <strain evidence="1 2">RIT388</strain>
    </source>
</reference>
<dbReference type="EMBL" id="RMVG01000039">
    <property type="protein sequence ID" value="RPD91757.1"/>
    <property type="molecule type" value="Genomic_DNA"/>
</dbReference>
<dbReference type="AlphaFoldDB" id="A0A3N4NC01"/>
<dbReference type="Proteomes" id="UP000281332">
    <property type="component" value="Unassembled WGS sequence"/>
</dbReference>
<keyword evidence="2" id="KW-1185">Reference proteome</keyword>
<sequence length="122" mass="13214">MKGMSNAFPVSQGEIVRVLGPCCHITLNTGAEAFYINGQFITDAYPGEGAAWLLNLARSIAAASGHKLRCYVVSEPDDEEWAWNDVVDQLTIRARVDAAPLFTPAGPEAPRGLIARLLSFRP</sequence>
<gene>
    <name evidence="1" type="ORF">BBB56_23105</name>
</gene>
<name>A0A3N4NC01_9GAMM</name>
<accession>A0A3N4NC01</accession>
<proteinExistence type="predicted"/>
<evidence type="ECO:0000313" key="1">
    <source>
        <dbReference type="EMBL" id="RPD91757.1"/>
    </source>
</evidence>
<organism evidence="1 2">
    <name type="scientific">Candidatus Pantoea deserta</name>
    <dbReference type="NCBI Taxonomy" id="1869313"/>
    <lineage>
        <taxon>Bacteria</taxon>
        <taxon>Pseudomonadati</taxon>
        <taxon>Pseudomonadota</taxon>
        <taxon>Gammaproteobacteria</taxon>
        <taxon>Enterobacterales</taxon>
        <taxon>Erwiniaceae</taxon>
        <taxon>Pantoea</taxon>
    </lineage>
</organism>
<comment type="caution">
    <text evidence="1">The sequence shown here is derived from an EMBL/GenBank/DDBJ whole genome shotgun (WGS) entry which is preliminary data.</text>
</comment>